<evidence type="ECO:0000256" key="12">
    <source>
        <dbReference type="ARBA" id="ARBA00022989"/>
    </source>
</evidence>
<evidence type="ECO:0000256" key="7">
    <source>
        <dbReference type="ARBA" id="ARBA00022660"/>
    </source>
</evidence>
<evidence type="ECO:0000256" key="13">
    <source>
        <dbReference type="ARBA" id="ARBA00023027"/>
    </source>
</evidence>
<keyword evidence="8 18" id="KW-0812">Transmembrane</keyword>
<dbReference type="GO" id="GO:0006120">
    <property type="term" value="P:mitochondrial electron transport, NADH to ubiquinone"/>
    <property type="evidence" value="ECO:0007669"/>
    <property type="project" value="InterPro"/>
</dbReference>
<evidence type="ECO:0000256" key="8">
    <source>
        <dbReference type="ARBA" id="ARBA00022692"/>
    </source>
</evidence>
<feature type="transmembrane region" description="Helical" evidence="18">
    <location>
        <begin position="57"/>
        <end position="77"/>
    </location>
</feature>
<dbReference type="InterPro" id="IPR001750">
    <property type="entry name" value="ND/Mrp_TM"/>
</dbReference>
<dbReference type="AlphaFoldDB" id="A0A343C4F2"/>
<organism evidence="20">
    <name type="scientific">Campyloscelina sp. AH-2016</name>
    <dbReference type="NCBI Taxonomy" id="1903844"/>
    <lineage>
        <taxon>Eukaryota</taxon>
        <taxon>Metazoa</taxon>
        <taxon>Ecdysozoa</taxon>
        <taxon>Arthropoda</taxon>
        <taxon>Hexapoda</taxon>
        <taxon>Insecta</taxon>
        <taxon>Pterygota</taxon>
        <taxon>Neoptera</taxon>
        <taxon>Endopterygota</taxon>
        <taxon>Coleoptera</taxon>
        <taxon>Polyphaga</taxon>
        <taxon>Cucujiformia</taxon>
        <taxon>Curculionidae</taxon>
        <taxon>Conoderinae</taxon>
    </lineage>
</organism>
<feature type="transmembrane region" description="Helical" evidence="18">
    <location>
        <begin position="262"/>
        <end position="288"/>
    </location>
</feature>
<accession>A0A343C4F2</accession>
<dbReference type="Pfam" id="PF00361">
    <property type="entry name" value="Proton_antipo_M"/>
    <property type="match status" value="1"/>
</dbReference>
<dbReference type="EC" id="7.1.1.2" evidence="4 18"/>
<keyword evidence="9 18" id="KW-0999">Mitochondrion inner membrane</keyword>
<keyword evidence="10 18" id="KW-1278">Translocase</keyword>
<dbReference type="GO" id="GO:0005743">
    <property type="term" value="C:mitochondrial inner membrane"/>
    <property type="evidence" value="ECO:0007669"/>
    <property type="project" value="UniProtKB-SubCell"/>
</dbReference>
<comment type="similarity">
    <text evidence="3 18">Belongs to the complex I subunit 2 family.</text>
</comment>
<evidence type="ECO:0000256" key="9">
    <source>
        <dbReference type="ARBA" id="ARBA00022792"/>
    </source>
</evidence>
<evidence type="ECO:0000256" key="2">
    <source>
        <dbReference type="ARBA" id="ARBA00004448"/>
    </source>
</evidence>
<evidence type="ECO:0000256" key="16">
    <source>
        <dbReference type="ARBA" id="ARBA00023136"/>
    </source>
</evidence>
<keyword evidence="11 18" id="KW-0249">Electron transport</keyword>
<evidence type="ECO:0000256" key="17">
    <source>
        <dbReference type="ARBA" id="ARBA00049551"/>
    </source>
</evidence>
<evidence type="ECO:0000256" key="1">
    <source>
        <dbReference type="ARBA" id="ARBA00003257"/>
    </source>
</evidence>
<gene>
    <name evidence="20" type="primary">nad2</name>
</gene>
<sequence length="336" mass="39381">MKNLYKSIFFILTIISTLISISSLSWFTAWMGLEMNLLSIIPLMKNFLNSNSAEASIKYFIIQAMASSMLLFSIIIFSKTKNFNLELTLLSSLMINSSLLMKMGAAPFHFWLPEVVTGLNWELIFILLTWQKIAPMILLFYSIFSPMFLSIIIIFSSLISGIQGINQMCLRKIMAYSSINHISWMISSILTSLNMWMYYFMFYMITNLNIMVMFNKYKIFYINQLSKLFNHNKMIKFLFMLNFLSLGGLPPFLGFFPKWMTIHFLINFNFFTLSLILIIFTLMTLYFYMRITFSTFSLNSEESLTKNMKKINYSYFFIQLLSLIGLTLCFLLSNHL</sequence>
<feature type="transmembrane region" description="Helical" evidence="18">
    <location>
        <begin position="313"/>
        <end position="333"/>
    </location>
</feature>
<keyword evidence="7 18" id="KW-0679">Respiratory chain</keyword>
<keyword evidence="12 18" id="KW-1133">Transmembrane helix</keyword>
<comment type="function">
    <text evidence="1">Core subunit of the mitochondrial membrane respiratory chain NADH dehydrogenase (Complex I) that is believed to belong to the minimal assembly required for catalysis. Complex I functions in the transfer of electrons from NADH to the respiratory chain. The immediate electron acceptor for the enzyme is believed to be ubiquinone.</text>
</comment>
<name>A0A343C4F2_9CUCU</name>
<evidence type="ECO:0000256" key="3">
    <source>
        <dbReference type="ARBA" id="ARBA00007012"/>
    </source>
</evidence>
<dbReference type="EMBL" id="KX087253">
    <property type="protein sequence ID" value="ARH54901.1"/>
    <property type="molecule type" value="Genomic_DNA"/>
</dbReference>
<geneLocation type="mitochondrion" evidence="20"/>
<reference evidence="20" key="1">
    <citation type="submission" date="2016-04" db="EMBL/GenBank/DDBJ databases">
        <title>Mitochondria of beetle species.</title>
        <authorList>
            <person name="Hunter A."/>
            <person name="Moriniere J."/>
            <person name="Tang P."/>
            <person name="Linard B."/>
            <person name="Crampton-Platt A."/>
            <person name="Vogler A.P."/>
        </authorList>
    </citation>
    <scope>NUCLEOTIDE SEQUENCE</scope>
</reference>
<dbReference type="PRINTS" id="PR01436">
    <property type="entry name" value="NADHDHGNASE2"/>
</dbReference>
<feature type="transmembrane region" description="Helical" evidence="18">
    <location>
        <begin position="133"/>
        <end position="161"/>
    </location>
</feature>
<feature type="transmembrane region" description="Helical" evidence="18">
    <location>
        <begin position="7"/>
        <end position="29"/>
    </location>
</feature>
<dbReference type="GO" id="GO:0008137">
    <property type="term" value="F:NADH dehydrogenase (ubiquinone) activity"/>
    <property type="evidence" value="ECO:0007669"/>
    <property type="project" value="UniProtKB-EC"/>
</dbReference>
<evidence type="ECO:0000313" key="20">
    <source>
        <dbReference type="EMBL" id="ARH54901.1"/>
    </source>
</evidence>
<proteinExistence type="inferred from homology"/>
<evidence type="ECO:0000259" key="19">
    <source>
        <dbReference type="Pfam" id="PF00361"/>
    </source>
</evidence>
<evidence type="ECO:0000256" key="4">
    <source>
        <dbReference type="ARBA" id="ARBA00012944"/>
    </source>
</evidence>
<dbReference type="PANTHER" id="PTHR46552">
    <property type="entry name" value="NADH-UBIQUINONE OXIDOREDUCTASE CHAIN 2"/>
    <property type="match status" value="1"/>
</dbReference>
<evidence type="ECO:0000256" key="10">
    <source>
        <dbReference type="ARBA" id="ARBA00022967"/>
    </source>
</evidence>
<evidence type="ECO:0000256" key="6">
    <source>
        <dbReference type="ARBA" id="ARBA00022448"/>
    </source>
</evidence>
<keyword evidence="6" id="KW-0813">Transport</keyword>
<feature type="domain" description="NADH:quinone oxidoreductase/Mrp antiporter transmembrane" evidence="19">
    <location>
        <begin position="24"/>
        <end position="284"/>
    </location>
</feature>
<protein>
    <recommendedName>
        <fullName evidence="5 18">NADH-ubiquinone oxidoreductase chain 2</fullName>
        <ecNumber evidence="4 18">7.1.1.2</ecNumber>
    </recommendedName>
</protein>
<keyword evidence="13 18" id="KW-0520">NAD</keyword>
<keyword evidence="15 18" id="KW-0496">Mitochondrion</keyword>
<evidence type="ECO:0000256" key="15">
    <source>
        <dbReference type="ARBA" id="ARBA00023128"/>
    </source>
</evidence>
<dbReference type="InterPro" id="IPR050175">
    <property type="entry name" value="Complex_I_Subunit_2"/>
</dbReference>
<keyword evidence="16 18" id="KW-0472">Membrane</keyword>
<comment type="subcellular location">
    <subcellularLocation>
        <location evidence="2 18">Mitochondrion inner membrane</location>
        <topology evidence="2 18">Multi-pass membrane protein</topology>
    </subcellularLocation>
</comment>
<dbReference type="PANTHER" id="PTHR46552:SF1">
    <property type="entry name" value="NADH-UBIQUINONE OXIDOREDUCTASE CHAIN 2"/>
    <property type="match status" value="1"/>
</dbReference>
<feature type="transmembrane region" description="Helical" evidence="18">
    <location>
        <begin position="235"/>
        <end position="256"/>
    </location>
</feature>
<evidence type="ECO:0000256" key="18">
    <source>
        <dbReference type="RuleBase" id="RU003403"/>
    </source>
</evidence>
<dbReference type="InterPro" id="IPR003917">
    <property type="entry name" value="NADH_UbQ_OxRdtase_chain2"/>
</dbReference>
<evidence type="ECO:0000256" key="14">
    <source>
        <dbReference type="ARBA" id="ARBA00023075"/>
    </source>
</evidence>
<comment type="catalytic activity">
    <reaction evidence="17 18">
        <text>a ubiquinone + NADH + 5 H(+)(in) = a ubiquinol + NAD(+) + 4 H(+)(out)</text>
        <dbReference type="Rhea" id="RHEA:29091"/>
        <dbReference type="Rhea" id="RHEA-COMP:9565"/>
        <dbReference type="Rhea" id="RHEA-COMP:9566"/>
        <dbReference type="ChEBI" id="CHEBI:15378"/>
        <dbReference type="ChEBI" id="CHEBI:16389"/>
        <dbReference type="ChEBI" id="CHEBI:17976"/>
        <dbReference type="ChEBI" id="CHEBI:57540"/>
        <dbReference type="ChEBI" id="CHEBI:57945"/>
        <dbReference type="EC" id="7.1.1.2"/>
    </reaction>
</comment>
<evidence type="ECO:0000256" key="5">
    <source>
        <dbReference type="ARBA" id="ARBA00021008"/>
    </source>
</evidence>
<comment type="function">
    <text evidence="18">Core subunit of the mitochondrial membrane respiratory chain NADH dehydrogenase (Complex I) which catalyzes electron transfer from NADH through the respiratory chain, using ubiquinone as an electron acceptor. Essential for the catalytic activity and assembly of complex I.</text>
</comment>
<evidence type="ECO:0000256" key="11">
    <source>
        <dbReference type="ARBA" id="ARBA00022982"/>
    </source>
</evidence>
<keyword evidence="14 18" id="KW-0830">Ubiquinone</keyword>